<feature type="domain" description="NAD-dependent epimerase/dehydratase" evidence="6">
    <location>
        <begin position="26"/>
        <end position="274"/>
    </location>
</feature>
<keyword evidence="4" id="KW-0456">Lyase</keyword>
<organism evidence="7 8">
    <name type="scientific">Thermolongibacillus altinsuensis</name>
    <dbReference type="NCBI Taxonomy" id="575256"/>
    <lineage>
        <taxon>Bacteria</taxon>
        <taxon>Bacillati</taxon>
        <taxon>Bacillota</taxon>
        <taxon>Bacilli</taxon>
        <taxon>Bacillales</taxon>
        <taxon>Anoxybacillaceae</taxon>
        <taxon>Thermolongibacillus</taxon>
    </lineage>
</organism>
<evidence type="ECO:0000256" key="2">
    <source>
        <dbReference type="ARBA" id="ARBA00022793"/>
    </source>
</evidence>
<dbReference type="GO" id="GO:0042732">
    <property type="term" value="P:D-xylose metabolic process"/>
    <property type="evidence" value="ECO:0007669"/>
    <property type="project" value="InterPro"/>
</dbReference>
<dbReference type="GO" id="GO:0048040">
    <property type="term" value="F:UDP-glucuronate decarboxylase activity"/>
    <property type="evidence" value="ECO:0007669"/>
    <property type="project" value="TreeGrafter"/>
</dbReference>
<dbReference type="InterPro" id="IPR036291">
    <property type="entry name" value="NAD(P)-bd_dom_sf"/>
</dbReference>
<dbReference type="InterPro" id="IPR044516">
    <property type="entry name" value="UXS-like"/>
</dbReference>
<dbReference type="GO" id="GO:0005737">
    <property type="term" value="C:cytoplasm"/>
    <property type="evidence" value="ECO:0007669"/>
    <property type="project" value="TreeGrafter"/>
</dbReference>
<evidence type="ECO:0000256" key="5">
    <source>
        <dbReference type="SAM" id="Phobius"/>
    </source>
</evidence>
<gene>
    <name evidence="7" type="ORF">EDD69_11140</name>
</gene>
<dbReference type="InterPro" id="IPR001509">
    <property type="entry name" value="Epimerase_deHydtase"/>
</dbReference>
<dbReference type="AlphaFoldDB" id="A0A4R1QEM0"/>
<dbReference type="Pfam" id="PF01370">
    <property type="entry name" value="Epimerase"/>
    <property type="match status" value="1"/>
</dbReference>
<keyword evidence="5" id="KW-0472">Membrane</keyword>
<keyword evidence="5" id="KW-0812">Transmembrane</keyword>
<dbReference type="PANTHER" id="PTHR43078">
    <property type="entry name" value="UDP-GLUCURONIC ACID DECARBOXYLASE-RELATED"/>
    <property type="match status" value="1"/>
</dbReference>
<accession>A0A4R1QEM0</accession>
<evidence type="ECO:0000256" key="4">
    <source>
        <dbReference type="ARBA" id="ARBA00023239"/>
    </source>
</evidence>
<protein>
    <submittedName>
        <fullName evidence="7">UDP-glucuronate decarboxylase</fullName>
    </submittedName>
</protein>
<evidence type="ECO:0000313" key="8">
    <source>
        <dbReference type="Proteomes" id="UP000295658"/>
    </source>
</evidence>
<feature type="transmembrane region" description="Helical" evidence="5">
    <location>
        <begin position="26"/>
        <end position="46"/>
    </location>
</feature>
<comment type="cofactor">
    <cofactor evidence="1">
        <name>NAD(+)</name>
        <dbReference type="ChEBI" id="CHEBI:57540"/>
    </cofactor>
</comment>
<sequence length="357" mass="40514">MNKVLEQDFLEILPYIDKKALYRSKWLITGATGVIGAYLVAFLSWLNEYEQNNEMEITIVHRSDGIEQHPIIGSLCDRDYISFWKADLSREFIVPNLEKYNYVIHAASNAAPKAYLNDPIGTINANVKATEYFLNGLKNSKQLKCFLYVSSGEIYGEPEIVPTPEEYIGKTNHLHTRSCYVEAKRFAEVLCINYYRQYKIPVKIIRPIHVFGPGFKKDDGRVWADFINNVVNGENIEVLSNGRAERGFCYIAGAITQVFAVIQKGQNGECYNIGSDRLVSIKELAHIISKIGAFVLGKNTQVVIKKQVLPHLLGSPNISCPNIEKVQQLSPTLNIDLQEGITRILKWMLLENQKRRA</sequence>
<dbReference type="OrthoDB" id="9771073at2"/>
<dbReference type="Gene3D" id="3.40.50.720">
    <property type="entry name" value="NAD(P)-binding Rossmann-like Domain"/>
    <property type="match status" value="1"/>
</dbReference>
<evidence type="ECO:0000256" key="1">
    <source>
        <dbReference type="ARBA" id="ARBA00001911"/>
    </source>
</evidence>
<proteinExistence type="predicted"/>
<keyword evidence="3" id="KW-0520">NAD</keyword>
<keyword evidence="5" id="KW-1133">Transmembrane helix</keyword>
<dbReference type="RefSeq" id="WP_132948933.1">
    <property type="nucleotide sequence ID" value="NZ_SLUL01000011.1"/>
</dbReference>
<dbReference type="PANTHER" id="PTHR43078:SF6">
    <property type="entry name" value="UDP-GLUCURONIC ACID DECARBOXYLASE 1"/>
    <property type="match status" value="1"/>
</dbReference>
<dbReference type="SUPFAM" id="SSF51735">
    <property type="entry name" value="NAD(P)-binding Rossmann-fold domains"/>
    <property type="match status" value="1"/>
</dbReference>
<dbReference type="Proteomes" id="UP000295658">
    <property type="component" value="Unassembled WGS sequence"/>
</dbReference>
<evidence type="ECO:0000256" key="3">
    <source>
        <dbReference type="ARBA" id="ARBA00023027"/>
    </source>
</evidence>
<name>A0A4R1QEM0_9BACL</name>
<dbReference type="GO" id="GO:0070403">
    <property type="term" value="F:NAD+ binding"/>
    <property type="evidence" value="ECO:0007669"/>
    <property type="project" value="InterPro"/>
</dbReference>
<evidence type="ECO:0000259" key="6">
    <source>
        <dbReference type="Pfam" id="PF01370"/>
    </source>
</evidence>
<dbReference type="EMBL" id="SLUL01000011">
    <property type="protein sequence ID" value="TCL47676.1"/>
    <property type="molecule type" value="Genomic_DNA"/>
</dbReference>
<comment type="caution">
    <text evidence="7">The sequence shown here is derived from an EMBL/GenBank/DDBJ whole genome shotgun (WGS) entry which is preliminary data.</text>
</comment>
<reference evidence="7 8" key="1">
    <citation type="submission" date="2019-03" db="EMBL/GenBank/DDBJ databases">
        <title>Genomic Encyclopedia of Type Strains, Phase IV (KMG-IV): sequencing the most valuable type-strain genomes for metagenomic binning, comparative biology and taxonomic classification.</title>
        <authorList>
            <person name="Goeker M."/>
        </authorList>
    </citation>
    <scope>NUCLEOTIDE SEQUENCE [LARGE SCALE GENOMIC DNA]</scope>
    <source>
        <strain evidence="7 8">DSM 24979</strain>
    </source>
</reference>
<evidence type="ECO:0000313" key="7">
    <source>
        <dbReference type="EMBL" id="TCL47676.1"/>
    </source>
</evidence>
<keyword evidence="2" id="KW-0210">Decarboxylase</keyword>
<keyword evidence="8" id="KW-1185">Reference proteome</keyword>